<name>A0A146G958_TERSA</name>
<evidence type="ECO:0000256" key="6">
    <source>
        <dbReference type="ARBA" id="ARBA00022741"/>
    </source>
</evidence>
<dbReference type="Proteomes" id="UP000076023">
    <property type="component" value="Unassembled WGS sequence"/>
</dbReference>
<dbReference type="InterPro" id="IPR001270">
    <property type="entry name" value="ClpA/B"/>
</dbReference>
<dbReference type="InterPro" id="IPR012763">
    <property type="entry name" value="DNA_pol_III_sug/sutau_N"/>
</dbReference>
<dbReference type="InterPro" id="IPR008921">
    <property type="entry name" value="DNA_pol3_clamp-load_cplx_C"/>
</dbReference>
<accession>A0A146G958</accession>
<dbReference type="Pfam" id="PF22608">
    <property type="entry name" value="DNAX_ATPase_lid"/>
    <property type="match status" value="1"/>
</dbReference>
<dbReference type="PRINTS" id="PR00300">
    <property type="entry name" value="CLPPROTEASEA"/>
</dbReference>
<comment type="catalytic activity">
    <reaction evidence="10 11">
        <text>DNA(n) + a 2'-deoxyribonucleoside 5'-triphosphate = DNA(n+1) + diphosphate</text>
        <dbReference type="Rhea" id="RHEA:22508"/>
        <dbReference type="Rhea" id="RHEA-COMP:17339"/>
        <dbReference type="Rhea" id="RHEA-COMP:17340"/>
        <dbReference type="ChEBI" id="CHEBI:33019"/>
        <dbReference type="ChEBI" id="CHEBI:61560"/>
        <dbReference type="ChEBI" id="CHEBI:173112"/>
        <dbReference type="EC" id="2.7.7.7"/>
    </reaction>
</comment>
<evidence type="ECO:0000256" key="2">
    <source>
        <dbReference type="ARBA" id="ARBA00022679"/>
    </source>
</evidence>
<dbReference type="GO" id="GO:0005524">
    <property type="term" value="F:ATP binding"/>
    <property type="evidence" value="ECO:0007669"/>
    <property type="project" value="UniProtKB-KW"/>
</dbReference>
<dbReference type="InterPro" id="IPR027417">
    <property type="entry name" value="P-loop_NTPase"/>
</dbReference>
<dbReference type="InterPro" id="IPR050238">
    <property type="entry name" value="DNA_Rep/Repair_Clamp_Loader"/>
</dbReference>
<dbReference type="InParanoid" id="A0A146G958"/>
<dbReference type="Pfam" id="PF12169">
    <property type="entry name" value="DNA_pol3_gamma3"/>
    <property type="match status" value="1"/>
</dbReference>
<dbReference type="EC" id="2.7.7.7" evidence="11"/>
<dbReference type="SUPFAM" id="SSF48019">
    <property type="entry name" value="post-AAA+ oligomerization domain-like"/>
    <property type="match status" value="1"/>
</dbReference>
<keyword evidence="9 11" id="KW-0239">DNA-directed DNA polymerase</keyword>
<keyword evidence="4 11" id="KW-0235">DNA replication</keyword>
<comment type="caution">
    <text evidence="14">The sequence shown here is derived from an EMBL/GenBank/DDBJ whole genome shotgun (WGS) entry which is preliminary data.</text>
</comment>
<dbReference type="PANTHER" id="PTHR11669:SF0">
    <property type="entry name" value="PROTEIN STICHEL-LIKE 2"/>
    <property type="match status" value="1"/>
</dbReference>
<dbReference type="InterPro" id="IPR022754">
    <property type="entry name" value="DNA_pol_III_gamma-3"/>
</dbReference>
<feature type="region of interest" description="Disordered" evidence="12">
    <location>
        <begin position="530"/>
        <end position="567"/>
    </location>
</feature>
<keyword evidence="5" id="KW-0479">Metal-binding</keyword>
<comment type="function">
    <text evidence="11">DNA polymerase III is a complex, multichain enzyme responsible for most of the replicative synthesis in bacteria. This DNA polymerase also exhibits 3' to 5' exonuclease activity.</text>
</comment>
<dbReference type="GO" id="GO:0003677">
    <property type="term" value="F:DNA binding"/>
    <property type="evidence" value="ECO:0007669"/>
    <property type="project" value="InterPro"/>
</dbReference>
<comment type="subunit">
    <text evidence="11">DNA polymerase III contains a core (composed of alpha, epsilon and theta chains) that associates with a tau subunit. This core dimerizes to form the POLIII' complex. PolIII' associates with the gamma complex (composed of gamma, delta, delta', psi and chi chains) and with the beta chain to form the complete DNA polymerase III complex.</text>
</comment>
<evidence type="ECO:0000256" key="12">
    <source>
        <dbReference type="SAM" id="MobiDB-lite"/>
    </source>
</evidence>
<dbReference type="RefSeq" id="WP_075079870.1">
    <property type="nucleotide sequence ID" value="NZ_BDCO01000002.1"/>
</dbReference>
<evidence type="ECO:0000256" key="7">
    <source>
        <dbReference type="ARBA" id="ARBA00022833"/>
    </source>
</evidence>
<evidence type="ECO:0000313" key="15">
    <source>
        <dbReference type="Proteomes" id="UP000076023"/>
    </source>
</evidence>
<dbReference type="GO" id="GO:0046872">
    <property type="term" value="F:metal ion binding"/>
    <property type="evidence" value="ECO:0007669"/>
    <property type="project" value="UniProtKB-KW"/>
</dbReference>
<dbReference type="GO" id="GO:0006261">
    <property type="term" value="P:DNA-templated DNA replication"/>
    <property type="evidence" value="ECO:0007669"/>
    <property type="project" value="TreeGrafter"/>
</dbReference>
<evidence type="ECO:0000256" key="8">
    <source>
        <dbReference type="ARBA" id="ARBA00022840"/>
    </source>
</evidence>
<gene>
    <name evidence="11" type="primary">dnaX</name>
    <name evidence="14" type="ORF">TSACC_22643</name>
</gene>
<dbReference type="FunFam" id="1.10.8.60:FF:000013">
    <property type="entry name" value="DNA polymerase III subunit gamma/tau"/>
    <property type="match status" value="1"/>
</dbReference>
<dbReference type="InterPro" id="IPR045085">
    <property type="entry name" value="HLD_clamp_pol_III_gamma_tau"/>
</dbReference>
<keyword evidence="6 11" id="KW-0547">Nucleotide-binding</keyword>
<dbReference type="InterPro" id="IPR003593">
    <property type="entry name" value="AAA+_ATPase"/>
</dbReference>
<dbReference type="EMBL" id="BDCO01000002">
    <property type="protein sequence ID" value="GAT34219.1"/>
    <property type="molecule type" value="Genomic_DNA"/>
</dbReference>
<dbReference type="Gene3D" id="1.10.8.60">
    <property type="match status" value="1"/>
</dbReference>
<dbReference type="PANTHER" id="PTHR11669">
    <property type="entry name" value="REPLICATION FACTOR C / DNA POLYMERASE III GAMMA-TAU SUBUNIT"/>
    <property type="match status" value="1"/>
</dbReference>
<evidence type="ECO:0000256" key="11">
    <source>
        <dbReference type="RuleBase" id="RU364063"/>
    </source>
</evidence>
<dbReference type="CDD" id="cd00009">
    <property type="entry name" value="AAA"/>
    <property type="match status" value="1"/>
</dbReference>
<keyword evidence="3 11" id="KW-0548">Nucleotidyltransferase</keyword>
<dbReference type="GO" id="GO:0003887">
    <property type="term" value="F:DNA-directed DNA polymerase activity"/>
    <property type="evidence" value="ECO:0007669"/>
    <property type="project" value="UniProtKB-KW"/>
</dbReference>
<organism evidence="14 15">
    <name type="scientific">Terrimicrobium sacchariphilum</name>
    <dbReference type="NCBI Taxonomy" id="690879"/>
    <lineage>
        <taxon>Bacteria</taxon>
        <taxon>Pseudomonadati</taxon>
        <taxon>Verrucomicrobiota</taxon>
        <taxon>Terrimicrobiia</taxon>
        <taxon>Terrimicrobiales</taxon>
        <taxon>Terrimicrobiaceae</taxon>
        <taxon>Terrimicrobium</taxon>
    </lineage>
</organism>
<dbReference type="STRING" id="690879.TSACC_22643"/>
<feature type="domain" description="AAA+ ATPase" evidence="13">
    <location>
        <begin position="37"/>
        <end position="179"/>
    </location>
</feature>
<dbReference type="FunFam" id="3.40.50.300:FF:000014">
    <property type="entry name" value="DNA polymerase III subunit gamma/tau"/>
    <property type="match status" value="1"/>
</dbReference>
<dbReference type="SUPFAM" id="SSF52540">
    <property type="entry name" value="P-loop containing nucleoside triphosphate hydrolases"/>
    <property type="match status" value="1"/>
</dbReference>
<evidence type="ECO:0000256" key="5">
    <source>
        <dbReference type="ARBA" id="ARBA00022723"/>
    </source>
</evidence>
<dbReference type="CDD" id="cd18137">
    <property type="entry name" value="HLD_clamp_pol_III_gamma_tau"/>
    <property type="match status" value="1"/>
</dbReference>
<dbReference type="Pfam" id="PF13177">
    <property type="entry name" value="DNA_pol3_delta2"/>
    <property type="match status" value="1"/>
</dbReference>
<evidence type="ECO:0000313" key="14">
    <source>
        <dbReference type="EMBL" id="GAT34219.1"/>
    </source>
</evidence>
<evidence type="ECO:0000256" key="9">
    <source>
        <dbReference type="ARBA" id="ARBA00022932"/>
    </source>
</evidence>
<evidence type="ECO:0000256" key="1">
    <source>
        <dbReference type="ARBA" id="ARBA00006360"/>
    </source>
</evidence>
<evidence type="ECO:0000256" key="10">
    <source>
        <dbReference type="ARBA" id="ARBA00049244"/>
    </source>
</evidence>
<feature type="compositionally biased region" description="Low complexity" evidence="12">
    <location>
        <begin position="551"/>
        <end position="562"/>
    </location>
</feature>
<dbReference type="SMART" id="SM00382">
    <property type="entry name" value="AAA"/>
    <property type="match status" value="1"/>
</dbReference>
<evidence type="ECO:0000256" key="4">
    <source>
        <dbReference type="ARBA" id="ARBA00022705"/>
    </source>
</evidence>
<comment type="similarity">
    <text evidence="1 11">Belongs to the DnaX/STICHEL family.</text>
</comment>
<keyword evidence="15" id="KW-1185">Reference proteome</keyword>
<dbReference type="NCBIfam" id="NF004046">
    <property type="entry name" value="PRK05563.1"/>
    <property type="match status" value="1"/>
</dbReference>
<keyword evidence="7" id="KW-0862">Zinc</keyword>
<sequence>MSYRVFARKYRPQTFDEVVGQEHITRTLQNAISSGRVAQAYLFVGPRGIGKTSTARILAKALNCVNGPTATPCGVCDACKEIAEGRSLDVLEIDGASNNGVENIRELRDNAAYAPARGPFKVYLIDEVHMLSAGAFNALLKTLEEPPEHVKFIFATTEAQKVPATITSRCQRFDLRRIPTESISAHLQDIARKENITMEPAAADAIARAAEGGLRDAESMLDQSVAFCGDNISATDVMAVFGFTPREVIHSLLENVLSRDAAAALAVIAGQAEAGRDLSRLLADLISLIRDELVAGVAGASSAPREKLLLLLDLFAETEARMRWATDKKLQFDVATIKAVHILDQASLDDVLTTLSALSRGEALPSAPARPAPSATPVRPAPVVQAPTVSTKPEPAPVPAPIPAPISVPAPTPIASAPPIPPAPPAPAPEPLLTKAEEREEKSIDASIAWENVARTYETSIKFRWLTKGVFALIEGDSVLVQLPPSEAKELASFLGEMGRKDAEGKLSTALNRKLTLRLEIGEHLTVVEEIPEPEPEPASVPEAKAPEPEPAATAPQAPAVDPMDDFKNDPLIKKALEIFRGEIQTATK</sequence>
<keyword evidence="8 11" id="KW-0067">ATP-binding</keyword>
<dbReference type="NCBIfam" id="TIGR02397">
    <property type="entry name" value="dnaX_nterm"/>
    <property type="match status" value="1"/>
</dbReference>
<proteinExistence type="inferred from homology"/>
<evidence type="ECO:0000259" key="13">
    <source>
        <dbReference type="SMART" id="SM00382"/>
    </source>
</evidence>
<dbReference type="Gene3D" id="1.20.272.10">
    <property type="match status" value="1"/>
</dbReference>
<dbReference type="AlphaFoldDB" id="A0A146G958"/>
<reference evidence="15" key="1">
    <citation type="journal article" date="2017" name="Genome Announc.">
        <title>Draft Genome Sequence of Terrimicrobium sacchariphilum NM-5T, a Facultative Anaerobic Soil Bacterium of the Class Spartobacteria.</title>
        <authorList>
            <person name="Qiu Y.L."/>
            <person name="Tourlousse D.M."/>
            <person name="Matsuura N."/>
            <person name="Ohashi A."/>
            <person name="Sekiguchi Y."/>
        </authorList>
    </citation>
    <scope>NUCLEOTIDE SEQUENCE [LARGE SCALE GENOMIC DNA]</scope>
    <source>
        <strain evidence="15">NM-5</strain>
    </source>
</reference>
<dbReference type="Gene3D" id="3.40.50.300">
    <property type="entry name" value="P-loop containing nucleotide triphosphate hydrolases"/>
    <property type="match status" value="1"/>
</dbReference>
<evidence type="ECO:0000256" key="3">
    <source>
        <dbReference type="ARBA" id="ARBA00022695"/>
    </source>
</evidence>
<dbReference type="OrthoDB" id="9810148at2"/>
<dbReference type="GO" id="GO:0009360">
    <property type="term" value="C:DNA polymerase III complex"/>
    <property type="evidence" value="ECO:0007669"/>
    <property type="project" value="InterPro"/>
</dbReference>
<keyword evidence="2 11" id="KW-0808">Transferase</keyword>
<protein>
    <recommendedName>
        <fullName evidence="11">DNA polymerase III subunit gamma/tau</fullName>
        <ecNumber evidence="11">2.7.7.7</ecNumber>
    </recommendedName>
</protein>